<evidence type="ECO:0000313" key="2">
    <source>
        <dbReference type="Proteomes" id="UP000001396"/>
    </source>
</evidence>
<dbReference type="EMBL" id="ADBJ01000060">
    <property type="protein sequence ID" value="EFA74790.1"/>
    <property type="molecule type" value="Genomic_DNA"/>
</dbReference>
<accession>D3BUK2</accession>
<dbReference type="InterPro" id="IPR016024">
    <property type="entry name" value="ARM-type_fold"/>
</dbReference>
<dbReference type="Gene3D" id="1.25.10.10">
    <property type="entry name" value="Leucine-rich Repeat Variant"/>
    <property type="match status" value="1"/>
</dbReference>
<reference evidence="1 2" key="1">
    <citation type="journal article" date="2011" name="Genome Res.">
        <title>Phylogeny-wide analysis of social amoeba genomes highlights ancient origins for complex intercellular communication.</title>
        <authorList>
            <person name="Heidel A.J."/>
            <person name="Lawal H.M."/>
            <person name="Felder M."/>
            <person name="Schilde C."/>
            <person name="Helps N.R."/>
            <person name="Tunggal B."/>
            <person name="Rivero F."/>
            <person name="John U."/>
            <person name="Schleicher M."/>
            <person name="Eichinger L."/>
            <person name="Platzer M."/>
            <person name="Noegel A.A."/>
            <person name="Schaap P."/>
            <person name="Gloeckner G."/>
        </authorList>
    </citation>
    <scope>NUCLEOTIDE SEQUENCE [LARGE SCALE GENOMIC DNA]</scope>
    <source>
        <strain evidence="2">ATCC 26659 / Pp 5 / PN500</strain>
    </source>
</reference>
<dbReference type="GeneID" id="31367291"/>
<organism evidence="1 2">
    <name type="scientific">Heterostelium pallidum (strain ATCC 26659 / Pp 5 / PN500)</name>
    <name type="common">Cellular slime mold</name>
    <name type="synonym">Polysphondylium pallidum</name>
    <dbReference type="NCBI Taxonomy" id="670386"/>
    <lineage>
        <taxon>Eukaryota</taxon>
        <taxon>Amoebozoa</taxon>
        <taxon>Evosea</taxon>
        <taxon>Eumycetozoa</taxon>
        <taxon>Dictyostelia</taxon>
        <taxon>Acytosteliales</taxon>
        <taxon>Acytosteliaceae</taxon>
        <taxon>Heterostelium</taxon>
    </lineage>
</organism>
<sequence length="844" mass="98814">MSVDLNKVINTIKERELDKVIELYKDRNELINDLFSVLNSNFTQKNIVEDCFFILNEMISNTIWNDLTLTTKIELQSKSLDLLELECNHLNTITIEFINYLYHNHNHEINEYQSILQSISKRYIKHNNTEFRFTCLELICLILKSKVSTEEINEFESSLSNLITISFEQPNDNTLYFIKHFEIIKPNFPDLRIENETITTYLNNRFDDYIMSESYNTTVFSNFFEEIFELSDSNKLDDRIALVLLSNLISATEDEDVQIEEEFKDKYLHFIFKQFFKIDDTQVQRWDDQKQVCSSSGFPILCLNSIAFTYDKLLYQRFKELKDQVIQTGDWKQLCGLSTIASVTLKDYIDEYTYIGVYKWISEYFVHPEPYVRANYIELAVALIEQCEPTVEETITLLDNVLSLNDSHPPVQRGIFKLINTMIALENSKFKEKIDRVLEYCSKYMNIEQPNDIIEGVVGLIGGICGSMFESISKYANSYLSFMMSIIKSDRFNPHSHMFGIVLEAISVIILESHGSVDVGFKHSFETIEIIKRNMPPHTDETSGNYARSLVRFVQALKAKFQPHYEFLIHYLINTLDFQWDEIKQISQDELDSRHETIGLTIALIPLLTSEQQPSIQPYIGQLITQLYKMIDFGSVIIKEDSVRLLSLLFETTITHYQLTNLNNKSNTNNKHIETLRQSIISRLQQSIDMEEDEDVLEIKEEELENINYNTESKFPTCFYQSSKEFNIIYLFVKFKKKHATHNNPAMNNYSRSLVQFVQSLKSQFTLLSIFSISNHMKSRKSHEEHPSTYPYIGQFIPQLFKLLDCDSAIYPVHIREKLICGYLVYSFESINNTPPHFQIQNEH</sequence>
<dbReference type="SUPFAM" id="SSF48371">
    <property type="entry name" value="ARM repeat"/>
    <property type="match status" value="1"/>
</dbReference>
<gene>
    <name evidence="1" type="ORF">PPL_11823</name>
</gene>
<dbReference type="Proteomes" id="UP000001396">
    <property type="component" value="Unassembled WGS sequence"/>
</dbReference>
<dbReference type="InterPro" id="IPR011989">
    <property type="entry name" value="ARM-like"/>
</dbReference>
<evidence type="ECO:0000313" key="1">
    <source>
        <dbReference type="EMBL" id="EFA74790.1"/>
    </source>
</evidence>
<dbReference type="AlphaFoldDB" id="D3BUK2"/>
<keyword evidence="2" id="KW-1185">Reference proteome</keyword>
<dbReference type="InParanoid" id="D3BUK2"/>
<dbReference type="RefSeq" id="XP_020426924.1">
    <property type="nucleotide sequence ID" value="XM_020582570.1"/>
</dbReference>
<proteinExistence type="predicted"/>
<name>D3BUK2_HETP5</name>
<protein>
    <submittedName>
        <fullName evidence="1">Uncharacterized protein</fullName>
    </submittedName>
</protein>
<comment type="caution">
    <text evidence="1">The sequence shown here is derived from an EMBL/GenBank/DDBJ whole genome shotgun (WGS) entry which is preliminary data.</text>
</comment>